<feature type="transmembrane region" description="Helical" evidence="1">
    <location>
        <begin position="36"/>
        <end position="57"/>
    </location>
</feature>
<evidence type="ECO:0000256" key="1">
    <source>
        <dbReference type="SAM" id="Phobius"/>
    </source>
</evidence>
<evidence type="ECO:0000313" key="2">
    <source>
        <dbReference type="Ensembl" id="ENSECRP00000025213.1"/>
    </source>
</evidence>
<reference evidence="2" key="2">
    <citation type="submission" date="2025-08" db="UniProtKB">
        <authorList>
            <consortium name="Ensembl"/>
        </authorList>
    </citation>
    <scope>IDENTIFICATION</scope>
</reference>
<accession>A0A8C4T240</accession>
<keyword evidence="1" id="KW-1133">Transmembrane helix</keyword>
<organism evidence="2 3">
    <name type="scientific">Erpetoichthys calabaricus</name>
    <name type="common">Rope fish</name>
    <name type="synonym">Calamoichthys calabaricus</name>
    <dbReference type="NCBI Taxonomy" id="27687"/>
    <lineage>
        <taxon>Eukaryota</taxon>
        <taxon>Metazoa</taxon>
        <taxon>Chordata</taxon>
        <taxon>Craniata</taxon>
        <taxon>Vertebrata</taxon>
        <taxon>Euteleostomi</taxon>
        <taxon>Actinopterygii</taxon>
        <taxon>Polypteriformes</taxon>
        <taxon>Polypteridae</taxon>
        <taxon>Erpetoichthys</taxon>
    </lineage>
</organism>
<evidence type="ECO:0000313" key="3">
    <source>
        <dbReference type="Proteomes" id="UP000694620"/>
    </source>
</evidence>
<dbReference type="InterPro" id="IPR031744">
    <property type="entry name" value="SMIM1"/>
</dbReference>
<keyword evidence="1" id="KW-0472">Membrane</keyword>
<reference evidence="2" key="1">
    <citation type="submission" date="2021-06" db="EMBL/GenBank/DDBJ databases">
        <authorList>
            <consortium name="Wellcome Sanger Institute Data Sharing"/>
        </authorList>
    </citation>
    <scope>NUCLEOTIDE SEQUENCE [LARGE SCALE GENOMIC DNA]</scope>
</reference>
<dbReference type="Proteomes" id="UP000694620">
    <property type="component" value="Chromosome 8"/>
</dbReference>
<name>A0A8C4T240_ERPCA</name>
<dbReference type="AlphaFoldDB" id="A0A8C4T240"/>
<protein>
    <submittedName>
        <fullName evidence="2">Uncharacterized protein</fullName>
    </submittedName>
</protein>
<keyword evidence="3" id="KW-1185">Reference proteome</keyword>
<proteinExistence type="predicted"/>
<keyword evidence="1" id="KW-0812">Transmembrane</keyword>
<sequence length="61" mass="7085">QVCWMNYITYLAWEYVGSRRECCRHSPRTLGLGLKVVGLIVAIIFIFIIGYITGYYVHKCP</sequence>
<dbReference type="Ensembl" id="ENSECRT00000025753.1">
    <property type="protein sequence ID" value="ENSECRP00000025213.1"/>
    <property type="gene ID" value="ENSECRG00000017054.1"/>
</dbReference>
<dbReference type="Pfam" id="PF15875">
    <property type="entry name" value="DUF4731"/>
    <property type="match status" value="1"/>
</dbReference>
<reference evidence="2" key="3">
    <citation type="submission" date="2025-09" db="UniProtKB">
        <authorList>
            <consortium name="Ensembl"/>
        </authorList>
    </citation>
    <scope>IDENTIFICATION</scope>
</reference>